<keyword evidence="2" id="KW-1185">Reference proteome</keyword>
<protein>
    <submittedName>
        <fullName evidence="1">16022_t:CDS:1</fullName>
    </submittedName>
</protein>
<evidence type="ECO:0000313" key="1">
    <source>
        <dbReference type="EMBL" id="CAG8687130.1"/>
    </source>
</evidence>
<gene>
    <name evidence="1" type="ORF">DHETER_LOCUS11052</name>
</gene>
<dbReference type="EMBL" id="CAJVPU010023116">
    <property type="protein sequence ID" value="CAG8687130.1"/>
    <property type="molecule type" value="Genomic_DNA"/>
</dbReference>
<sequence length="87" mass="9584">VSKLEQKESQNGKETSISKFSVNAISTETENSNNVSLEVISRSKNALDASASEELCSEKVRPKVPLEQNSKSVLIQSEETKVSHDYI</sequence>
<comment type="caution">
    <text evidence="1">The sequence shown here is derived from an EMBL/GenBank/DDBJ whole genome shotgun (WGS) entry which is preliminary data.</text>
</comment>
<feature type="non-terminal residue" evidence="1">
    <location>
        <position position="1"/>
    </location>
</feature>
<name>A0ACA9P2A1_9GLOM</name>
<organism evidence="1 2">
    <name type="scientific">Dentiscutata heterogama</name>
    <dbReference type="NCBI Taxonomy" id="1316150"/>
    <lineage>
        <taxon>Eukaryota</taxon>
        <taxon>Fungi</taxon>
        <taxon>Fungi incertae sedis</taxon>
        <taxon>Mucoromycota</taxon>
        <taxon>Glomeromycotina</taxon>
        <taxon>Glomeromycetes</taxon>
        <taxon>Diversisporales</taxon>
        <taxon>Gigasporaceae</taxon>
        <taxon>Dentiscutata</taxon>
    </lineage>
</organism>
<reference evidence="1" key="1">
    <citation type="submission" date="2021-06" db="EMBL/GenBank/DDBJ databases">
        <authorList>
            <person name="Kallberg Y."/>
            <person name="Tangrot J."/>
            <person name="Rosling A."/>
        </authorList>
    </citation>
    <scope>NUCLEOTIDE SEQUENCE</scope>
    <source>
        <strain evidence="1">IL203A</strain>
    </source>
</reference>
<proteinExistence type="predicted"/>
<feature type="non-terminal residue" evidence="1">
    <location>
        <position position="87"/>
    </location>
</feature>
<evidence type="ECO:0000313" key="2">
    <source>
        <dbReference type="Proteomes" id="UP000789702"/>
    </source>
</evidence>
<dbReference type="Proteomes" id="UP000789702">
    <property type="component" value="Unassembled WGS sequence"/>
</dbReference>
<accession>A0ACA9P2A1</accession>